<evidence type="ECO:0000313" key="1">
    <source>
        <dbReference type="EMBL" id="KAF2552335.1"/>
    </source>
</evidence>
<proteinExistence type="predicted"/>
<organism evidence="1 2">
    <name type="scientific">Brassica cretica</name>
    <name type="common">Mustard</name>
    <dbReference type="NCBI Taxonomy" id="69181"/>
    <lineage>
        <taxon>Eukaryota</taxon>
        <taxon>Viridiplantae</taxon>
        <taxon>Streptophyta</taxon>
        <taxon>Embryophyta</taxon>
        <taxon>Tracheophyta</taxon>
        <taxon>Spermatophyta</taxon>
        <taxon>Magnoliopsida</taxon>
        <taxon>eudicotyledons</taxon>
        <taxon>Gunneridae</taxon>
        <taxon>Pentapetalae</taxon>
        <taxon>rosids</taxon>
        <taxon>malvids</taxon>
        <taxon>Brassicales</taxon>
        <taxon>Brassicaceae</taxon>
        <taxon>Brassiceae</taxon>
        <taxon>Brassica</taxon>
    </lineage>
</organism>
<dbReference type="EMBL" id="QGKW02001988">
    <property type="protein sequence ID" value="KAF2552335.1"/>
    <property type="molecule type" value="Genomic_DNA"/>
</dbReference>
<protein>
    <submittedName>
        <fullName evidence="1">Uncharacterized protein</fullName>
    </submittedName>
</protein>
<reference evidence="1" key="1">
    <citation type="submission" date="2019-12" db="EMBL/GenBank/DDBJ databases">
        <title>Genome sequencing and annotation of Brassica cretica.</title>
        <authorList>
            <person name="Studholme D.J."/>
            <person name="Sarris P.F."/>
        </authorList>
    </citation>
    <scope>NUCLEOTIDE SEQUENCE</scope>
    <source>
        <strain evidence="1">PFS-001/15</strain>
        <tissue evidence="1">Leaf</tissue>
    </source>
</reference>
<name>A0A8S9H1A4_BRACR</name>
<dbReference type="AlphaFoldDB" id="A0A8S9H1A4"/>
<gene>
    <name evidence="1" type="ORF">F2Q68_00036064</name>
</gene>
<accession>A0A8S9H1A4</accession>
<comment type="caution">
    <text evidence="1">The sequence shown here is derived from an EMBL/GenBank/DDBJ whole genome shotgun (WGS) entry which is preliminary data.</text>
</comment>
<evidence type="ECO:0000313" key="2">
    <source>
        <dbReference type="Proteomes" id="UP000712281"/>
    </source>
</evidence>
<sequence length="109" mass="12355">MELITKCRILLENKRKDRHVLRGEKASESGNPRILHSWKIKTQSEPATRFRRLQTLNKNKKRDVTTEAVKPLVDLAAEKAMVVLSSRTTIEENKSSAGSYDAIPPLTTL</sequence>
<dbReference type="Proteomes" id="UP000712281">
    <property type="component" value="Unassembled WGS sequence"/>
</dbReference>